<dbReference type="CTD" id="6759480"/>
<name>B3SDE3_TRIAD</name>
<keyword evidence="3" id="KW-1185">Reference proteome</keyword>
<dbReference type="EMBL" id="DS985278">
    <property type="protein sequence ID" value="EDV19271.1"/>
    <property type="molecule type" value="Genomic_DNA"/>
</dbReference>
<reference evidence="2 3" key="1">
    <citation type="journal article" date="2008" name="Nature">
        <title>The Trichoplax genome and the nature of placozoans.</title>
        <authorList>
            <person name="Srivastava M."/>
            <person name="Begovic E."/>
            <person name="Chapman J."/>
            <person name="Putnam N.H."/>
            <person name="Hellsten U."/>
            <person name="Kawashima T."/>
            <person name="Kuo A."/>
            <person name="Mitros T."/>
            <person name="Salamov A."/>
            <person name="Carpenter M.L."/>
            <person name="Signorovitch A.Y."/>
            <person name="Moreno M.A."/>
            <person name="Kamm K."/>
            <person name="Grimwood J."/>
            <person name="Schmutz J."/>
            <person name="Shapiro H."/>
            <person name="Grigoriev I.V."/>
            <person name="Buss L.W."/>
            <person name="Schierwater B."/>
            <person name="Dellaporta S.L."/>
            <person name="Rokhsar D.S."/>
        </authorList>
    </citation>
    <scope>NUCLEOTIDE SEQUENCE [LARGE SCALE GENOMIC DNA]</scope>
    <source>
        <strain evidence="2 3">Grell-BS-1999</strain>
    </source>
</reference>
<accession>B3SDE3</accession>
<evidence type="ECO:0000313" key="2">
    <source>
        <dbReference type="EMBL" id="EDV19271.1"/>
    </source>
</evidence>
<dbReference type="InterPro" id="IPR021668">
    <property type="entry name" value="TAN"/>
</dbReference>
<dbReference type="InParanoid" id="B3SDE3"/>
<dbReference type="Proteomes" id="UP000009022">
    <property type="component" value="Unassembled WGS sequence"/>
</dbReference>
<gene>
    <name evidence="2" type="ORF">TRIADDRAFT_62299</name>
</gene>
<dbReference type="GO" id="GO:0004674">
    <property type="term" value="F:protein serine/threonine kinase activity"/>
    <property type="evidence" value="ECO:0007669"/>
    <property type="project" value="InterPro"/>
</dbReference>
<dbReference type="GeneID" id="6759480"/>
<feature type="domain" description="Telomere-length maintenance and DNA damage repair" evidence="1">
    <location>
        <begin position="7"/>
        <end position="83"/>
    </location>
</feature>
<organism evidence="2 3">
    <name type="scientific">Trichoplax adhaerens</name>
    <name type="common">Trichoplax reptans</name>
    <dbReference type="NCBI Taxonomy" id="10228"/>
    <lineage>
        <taxon>Eukaryota</taxon>
        <taxon>Metazoa</taxon>
        <taxon>Placozoa</taxon>
        <taxon>Uniplacotomia</taxon>
        <taxon>Trichoplacea</taxon>
        <taxon>Trichoplacidae</taxon>
        <taxon>Trichoplax</taxon>
    </lineage>
</organism>
<dbReference type="HOGENOM" id="CLU_2280960_0_0_1"/>
<dbReference type="KEGG" id="tad:TRIADDRAFT_62299"/>
<protein>
    <recommendedName>
        <fullName evidence="1">Telomere-length maintenance and DNA damage repair domain-containing protein</fullName>
    </recommendedName>
</protein>
<sequence>MERSIIDCCKKLTSEKQTERKNAAEKIQLLLQHDEVIQLLDSRTINSSSGLDAITWNEVYESVCSFVRLEAEALSKSSTKVYHASSSLPSLEKRKTVQITSD</sequence>
<evidence type="ECO:0000259" key="1">
    <source>
        <dbReference type="Pfam" id="PF11640"/>
    </source>
</evidence>
<dbReference type="Pfam" id="PF11640">
    <property type="entry name" value="TAN"/>
    <property type="match status" value="1"/>
</dbReference>
<dbReference type="AlphaFoldDB" id="B3SDE3"/>
<proteinExistence type="predicted"/>
<dbReference type="RefSeq" id="XP_002118268.1">
    <property type="nucleotide sequence ID" value="XM_002118232.1"/>
</dbReference>
<evidence type="ECO:0000313" key="3">
    <source>
        <dbReference type="Proteomes" id="UP000009022"/>
    </source>
</evidence>